<gene>
    <name evidence="6" type="ORF">FW784_13865</name>
</gene>
<evidence type="ECO:0000256" key="1">
    <source>
        <dbReference type="ARBA" id="ARBA00005495"/>
    </source>
</evidence>
<evidence type="ECO:0000256" key="2">
    <source>
        <dbReference type="ARBA" id="ARBA00022723"/>
    </source>
</evidence>
<protein>
    <submittedName>
        <fullName evidence="6">GFA family protein</fullName>
    </submittedName>
</protein>
<dbReference type="Proteomes" id="UP000323164">
    <property type="component" value="Unassembled WGS sequence"/>
</dbReference>
<keyword evidence="7" id="KW-1185">Reference proteome</keyword>
<proteinExistence type="inferred from homology"/>
<sequence>MMDRIASCSCGQLTARVVGAPVRISICHCLACQRRTGGPFSEQARFPRESVTPTGVSSEYVQAGDDGPGARFHFCPRCSATVYYEPLGLPEYISIPVGAFADPGFPAPTVSVYEGRKHGWVVPPSPAEHFQ</sequence>
<keyword evidence="3" id="KW-0862">Zinc</keyword>
<dbReference type="GO" id="GO:0046872">
    <property type="term" value="F:metal ion binding"/>
    <property type="evidence" value="ECO:0007669"/>
    <property type="project" value="UniProtKB-KW"/>
</dbReference>
<feature type="domain" description="CENP-V/GFA" evidence="5">
    <location>
        <begin position="4"/>
        <end position="114"/>
    </location>
</feature>
<keyword evidence="2" id="KW-0479">Metal-binding</keyword>
<dbReference type="Pfam" id="PF04828">
    <property type="entry name" value="GFA"/>
    <property type="match status" value="1"/>
</dbReference>
<evidence type="ECO:0000313" key="6">
    <source>
        <dbReference type="EMBL" id="TZF80713.1"/>
    </source>
</evidence>
<evidence type="ECO:0000256" key="4">
    <source>
        <dbReference type="ARBA" id="ARBA00023239"/>
    </source>
</evidence>
<dbReference type="OrthoDB" id="7765631at2"/>
<dbReference type="InterPro" id="IPR006913">
    <property type="entry name" value="CENP-V/GFA"/>
</dbReference>
<evidence type="ECO:0000256" key="3">
    <source>
        <dbReference type="ARBA" id="ARBA00022833"/>
    </source>
</evidence>
<dbReference type="PANTHER" id="PTHR33337:SF40">
    <property type="entry name" value="CENP-V_GFA DOMAIN-CONTAINING PROTEIN-RELATED"/>
    <property type="match status" value="1"/>
</dbReference>
<name>A0A5D8YFN5_9GAMM</name>
<dbReference type="EMBL" id="VTRV01000256">
    <property type="protein sequence ID" value="TZF80713.1"/>
    <property type="molecule type" value="Genomic_DNA"/>
</dbReference>
<dbReference type="SUPFAM" id="SSF51316">
    <property type="entry name" value="Mss4-like"/>
    <property type="match status" value="1"/>
</dbReference>
<dbReference type="InterPro" id="IPR011057">
    <property type="entry name" value="Mss4-like_sf"/>
</dbReference>
<dbReference type="Gene3D" id="3.90.1590.10">
    <property type="entry name" value="glutathione-dependent formaldehyde- activating enzyme (gfa)"/>
    <property type="match status" value="1"/>
</dbReference>
<accession>A0A5D8YFN5</accession>
<comment type="similarity">
    <text evidence="1">Belongs to the Gfa family.</text>
</comment>
<keyword evidence="4" id="KW-0456">Lyase</keyword>
<comment type="caution">
    <text evidence="6">The sequence shown here is derived from an EMBL/GenBank/DDBJ whole genome shotgun (WGS) entry which is preliminary data.</text>
</comment>
<reference evidence="6 7" key="1">
    <citation type="submission" date="2019-08" db="EMBL/GenBank/DDBJ databases">
        <title>Draft genome sequence of Lysobacter sp. UKS-15.</title>
        <authorList>
            <person name="Im W.-T."/>
        </authorList>
    </citation>
    <scope>NUCLEOTIDE SEQUENCE [LARGE SCALE GENOMIC DNA]</scope>
    <source>
        <strain evidence="6 7">UKS-15</strain>
    </source>
</reference>
<dbReference type="GO" id="GO:0016846">
    <property type="term" value="F:carbon-sulfur lyase activity"/>
    <property type="evidence" value="ECO:0007669"/>
    <property type="project" value="InterPro"/>
</dbReference>
<dbReference type="PANTHER" id="PTHR33337">
    <property type="entry name" value="GFA DOMAIN-CONTAINING PROTEIN"/>
    <property type="match status" value="1"/>
</dbReference>
<organism evidence="6 7">
    <name type="scientific">Cognatilysobacter lacus</name>
    <dbReference type="NCBI Taxonomy" id="1643323"/>
    <lineage>
        <taxon>Bacteria</taxon>
        <taxon>Pseudomonadati</taxon>
        <taxon>Pseudomonadota</taxon>
        <taxon>Gammaproteobacteria</taxon>
        <taxon>Lysobacterales</taxon>
        <taxon>Lysobacteraceae</taxon>
        <taxon>Cognatilysobacter</taxon>
    </lineage>
</organism>
<evidence type="ECO:0000313" key="7">
    <source>
        <dbReference type="Proteomes" id="UP000323164"/>
    </source>
</evidence>
<dbReference type="PROSITE" id="PS51891">
    <property type="entry name" value="CENP_V_GFA"/>
    <property type="match status" value="1"/>
</dbReference>
<dbReference type="AlphaFoldDB" id="A0A5D8YFN5"/>
<evidence type="ECO:0000259" key="5">
    <source>
        <dbReference type="PROSITE" id="PS51891"/>
    </source>
</evidence>